<dbReference type="AlphaFoldDB" id="A0A4U8Q0T4"/>
<dbReference type="SMART" id="SM00850">
    <property type="entry name" value="LytTR"/>
    <property type="match status" value="1"/>
</dbReference>
<reference evidence="4 5" key="1">
    <citation type="journal article" date="2019" name="Anaerobe">
        <title>Detection of Robinsoniella peoriensis in multiple bone samples of a trauma patient.</title>
        <authorList>
            <person name="Schrottner P."/>
            <person name="Hartwich K."/>
            <person name="Bunk B."/>
            <person name="Schober I."/>
            <person name="Helbig S."/>
            <person name="Rudolph W.W."/>
            <person name="Gunzer F."/>
        </authorList>
    </citation>
    <scope>NUCLEOTIDE SEQUENCE [LARGE SCALE GENOMIC DNA]</scope>
    <source>
        <strain evidence="4 5">DSM 106044</strain>
    </source>
</reference>
<name>A0A4U8Q0T4_9FIRM</name>
<dbReference type="PROSITE" id="PS50930">
    <property type="entry name" value="HTH_LYTTR"/>
    <property type="match status" value="1"/>
</dbReference>
<dbReference type="InterPro" id="IPR046947">
    <property type="entry name" value="LytR-like"/>
</dbReference>
<keyword evidence="5" id="KW-1185">Reference proteome</keyword>
<dbReference type="RefSeq" id="WP_044295677.1">
    <property type="nucleotide sequence ID" value="NZ_JTGN01000006.1"/>
</dbReference>
<gene>
    <name evidence="4" type="primary">lytR_7</name>
    <name evidence="4" type="ORF">DSM106044_05062</name>
</gene>
<dbReference type="GO" id="GO:0000156">
    <property type="term" value="F:phosphorelay response regulator activity"/>
    <property type="evidence" value="ECO:0007669"/>
    <property type="project" value="InterPro"/>
</dbReference>
<evidence type="ECO:0000259" key="3">
    <source>
        <dbReference type="PROSITE" id="PS50930"/>
    </source>
</evidence>
<organism evidence="4 5">
    <name type="scientific">Robinsoniella peoriensis</name>
    <dbReference type="NCBI Taxonomy" id="180332"/>
    <lineage>
        <taxon>Bacteria</taxon>
        <taxon>Bacillati</taxon>
        <taxon>Bacillota</taxon>
        <taxon>Clostridia</taxon>
        <taxon>Lachnospirales</taxon>
        <taxon>Lachnospiraceae</taxon>
        <taxon>Robinsoniella</taxon>
    </lineage>
</organism>
<dbReference type="PANTHER" id="PTHR37299">
    <property type="entry name" value="TRANSCRIPTIONAL REGULATOR-RELATED"/>
    <property type="match status" value="1"/>
</dbReference>
<comment type="caution">
    <text evidence="4">The sequence shown here is derived from an EMBL/GenBank/DDBJ whole genome shotgun (WGS) entry which is preliminary data.</text>
</comment>
<protein>
    <recommendedName>
        <fullName evidence="1">Stage 0 sporulation protein A homolog</fullName>
    </recommendedName>
</protein>
<evidence type="ECO:0000256" key="2">
    <source>
        <dbReference type="ARBA" id="ARBA00024867"/>
    </source>
</evidence>
<dbReference type="InterPro" id="IPR007492">
    <property type="entry name" value="LytTR_DNA-bd_dom"/>
</dbReference>
<evidence type="ECO:0000313" key="4">
    <source>
        <dbReference type="EMBL" id="TLC98156.1"/>
    </source>
</evidence>
<dbReference type="GO" id="GO:0003677">
    <property type="term" value="F:DNA binding"/>
    <property type="evidence" value="ECO:0007669"/>
    <property type="project" value="InterPro"/>
</dbReference>
<accession>A0A4U8Q0T4</accession>
<dbReference type="Pfam" id="PF00072">
    <property type="entry name" value="Response_reg"/>
    <property type="match status" value="1"/>
</dbReference>
<dbReference type="Gene3D" id="2.40.50.1020">
    <property type="entry name" value="LytTr DNA-binding domain"/>
    <property type="match status" value="1"/>
</dbReference>
<dbReference type="InterPro" id="IPR001789">
    <property type="entry name" value="Sig_transdc_resp-reg_receiver"/>
</dbReference>
<dbReference type="PANTHER" id="PTHR37299:SF1">
    <property type="entry name" value="STAGE 0 SPORULATION PROTEIN A HOMOLOG"/>
    <property type="match status" value="1"/>
</dbReference>
<proteinExistence type="predicted"/>
<feature type="domain" description="HTH LytTR-type" evidence="3">
    <location>
        <begin position="127"/>
        <end position="226"/>
    </location>
</feature>
<dbReference type="SUPFAM" id="SSF52172">
    <property type="entry name" value="CheY-like"/>
    <property type="match status" value="1"/>
</dbReference>
<evidence type="ECO:0000313" key="5">
    <source>
        <dbReference type="Proteomes" id="UP000306509"/>
    </source>
</evidence>
<dbReference type="EMBL" id="QGQD01000104">
    <property type="protein sequence ID" value="TLC98156.1"/>
    <property type="molecule type" value="Genomic_DNA"/>
</dbReference>
<dbReference type="Proteomes" id="UP000306509">
    <property type="component" value="Unassembled WGS sequence"/>
</dbReference>
<dbReference type="InterPro" id="IPR011006">
    <property type="entry name" value="CheY-like_superfamily"/>
</dbReference>
<dbReference type="SMART" id="SM00448">
    <property type="entry name" value="REC"/>
    <property type="match status" value="1"/>
</dbReference>
<evidence type="ECO:0000256" key="1">
    <source>
        <dbReference type="ARBA" id="ARBA00018672"/>
    </source>
</evidence>
<dbReference type="Gene3D" id="3.40.50.2300">
    <property type="match status" value="1"/>
</dbReference>
<comment type="function">
    <text evidence="2">May play the central regulatory role in sporulation. It may be an element of the effector pathway responsible for the activation of sporulation genes in response to nutritional stress. Spo0A may act in concert with spo0H (a sigma factor) to control the expression of some genes that are critical to the sporulation process.</text>
</comment>
<dbReference type="Pfam" id="PF04397">
    <property type="entry name" value="LytTR"/>
    <property type="match status" value="1"/>
</dbReference>
<sequence length="231" mass="27055">MLAAVCDACFKDAELLQSYIYRYGHENAMDIKIHLHHSIFSMKNALKRYCYDVVFLDIGMEEGEGKVLAEEICGEYQGKLIFITGLRDYAVEAFRLYAVNYLLKPVGYLQICDCFARLSISCSEACIQVRCGYRKVSIPLKAIEYIESFNNKVIIHTENQEFTTYENLSMLYQELKSACFIQPYRSYIVNMSYIKLLDKDMILLKNGKELQVSRKRKQEVMERYSRFLFEN</sequence>
<dbReference type="STRING" id="180332.GCA_000797495_03397"/>